<keyword evidence="1 6" id="KW-0347">Helicase</keyword>
<dbReference type="CDD" id="cd18809">
    <property type="entry name" value="SF1_C_RecD"/>
    <property type="match status" value="1"/>
</dbReference>
<dbReference type="GO" id="GO:0000723">
    <property type="term" value="P:telomere maintenance"/>
    <property type="evidence" value="ECO:0007669"/>
    <property type="project" value="InterPro"/>
</dbReference>
<comment type="cofactor">
    <cofactor evidence="1">
        <name>Mg(2+)</name>
        <dbReference type="ChEBI" id="CHEBI:18420"/>
    </cofactor>
</comment>
<keyword evidence="1" id="KW-0547">Nucleotide-binding</keyword>
<feature type="domain" description="Helitron helicase-like" evidence="4">
    <location>
        <begin position="540"/>
        <end position="599"/>
    </location>
</feature>
<dbReference type="GO" id="GO:0016787">
    <property type="term" value="F:hydrolase activity"/>
    <property type="evidence" value="ECO:0007669"/>
    <property type="project" value="UniProtKB-KW"/>
</dbReference>
<gene>
    <name evidence="6" type="ORF">G2W53_033894</name>
</gene>
<dbReference type="Pfam" id="PF21530">
    <property type="entry name" value="Pif1_2B_dom"/>
    <property type="match status" value="1"/>
</dbReference>
<dbReference type="GO" id="GO:0043139">
    <property type="term" value="F:5'-3' DNA helicase activity"/>
    <property type="evidence" value="ECO:0007669"/>
    <property type="project" value="UniProtKB-EC"/>
</dbReference>
<keyword evidence="1" id="KW-0227">DNA damage</keyword>
<sequence length="1454" mass="165418">MVNILSRCGTNDLLALKLVSKNWFFSIKNSYFVRIHTDVGHDRLNLSFLLGSRFVSAEEAYDRLIIVSSNADGEEFLNVLRLHPLMDQNISMDLLGTYNGLIFLKVTNDDETVKLFICNPATKRVRQIQDFVLPMPTGRVKYAFGFNALSSSMYIMSVCINGIMYWLSYPPIEAVEQLPTILRFDFADQIFSTISGPTNRPVFSYIPVENEGSLAIIFAELQGTEIVRYITMQLMYDAKSQQYWWPVLYCPYVNVNTRLGKSLISMDSINLTGKTKQPLTPSLNTPSTKRSRGHEAENEDDFNDEVASPKIHTLVPTENRKNNNTIISNRHSSTSKSNLDDMSMDSTSPAMVPKEIHLSSATPHVDPLIVHNGSPHSNKLSQEYVDIGLPTYECEHCGAIFCSSASEDPCDASIVMQLSQILDSINPLVKVFKSVQDHPSLSSRDSLRLKLIKKRTVDEIAALIVGDFDPENVEIDIIVEERSGTLQRIDELHPLYLPMQYPLMFPCGEDGYRQDVLFRFADFNSNKKEKTLTLRQFFVYNLQDIPSQFNIFLRCGKLTQQFIVDGYTMFESQRLLYIRLHQKELRADSYVTLTHALSRDIYTIEFQKRSFPHAHILIWLNAEHKLTNEALIDSIICAEIPDQDSNPRLYEAVKTFIIHGPCGLDRKNSPCMVNFICSKHFSKKFTDRTSFDEDGYCKYRRRDSGYFIEKSGIKLDNRFVVPYNPTLLRYQEHINVEYCNQSRSIKYLFKYVSKGHDKVTAALCNPDSADSSEENSDEIKTYLDCRYISPCEAVWRIFEFDINFCEPSVERLPFHLPDQQGVVFPDNAPIDSVVFNATFVYKTDSRQWFERKSGRSIGRLYYVAPGSDDDKEYIEGIIEGSKWSSGIYLRKLFATLLIHNTISRPAHVWENTWMYLSDDILLKERHRTANPDLHLDDDRVQEIALADIENLLKINGRSLAEFSPMPMPNEALMRNIGDPLISEELNYDRNVLRTEHAHLLSSLTGEQRSIYDKIMSVVNEGRPGIFFVNGFGGSGKTYIWKTLTSAIRSKGEIVLAVASSGIASQLIPGGRTAHSRFAIPLNIDGNSTCHIVQGSDLAELMVHTKLIIWDEALMAHRHCFEALDRTLRDIMHSQNAALAKHPFGGKVVVLGGDFRQILPVIPRAGREDIILASLNSSYLWPLCKVLSLTNNMRLSQGYSVEENSSISRFAEWILKVGEGNIGNIINDEEHEITVDDDILIDDAEDPIQAIVESTYPKLVDNFKNHVYFRERAILSPTLDDVAQVNEFMLGLLPGEERTYLSSDAICNQDPQDELAKVYTTEFLNTICGSGLPYHQLKLKVGALIMLLRNFAREKVLIARMLISPSDYKLPFKFQRRQFPVVLSFAMTINKSQGQTLSNVGIYLPRPVFSHGQLYVAVSRVTKRLGLKILVTDANRRQMRTTTNVVLKEIFQNVK</sequence>
<dbReference type="PANTHER" id="PTHR10492">
    <property type="match status" value="1"/>
</dbReference>
<keyword evidence="1" id="KW-0234">DNA repair</keyword>
<comment type="caution">
    <text evidence="6">The sequence shown here is derived from an EMBL/GenBank/DDBJ whole genome shotgun (WGS) entry which is preliminary data.</text>
</comment>
<feature type="domain" description="DNA helicase Pif1-like 2B" evidence="5">
    <location>
        <begin position="1321"/>
        <end position="1350"/>
    </location>
</feature>
<dbReference type="Gene3D" id="3.40.50.300">
    <property type="entry name" value="P-loop containing nucleotide triphosphate hydrolases"/>
    <property type="match status" value="2"/>
</dbReference>
<dbReference type="GO" id="GO:0006310">
    <property type="term" value="P:DNA recombination"/>
    <property type="evidence" value="ECO:0007669"/>
    <property type="project" value="UniProtKB-KW"/>
</dbReference>
<evidence type="ECO:0000313" key="6">
    <source>
        <dbReference type="EMBL" id="KAF7812918.1"/>
    </source>
</evidence>
<proteinExistence type="inferred from homology"/>
<dbReference type="InterPro" id="IPR025476">
    <property type="entry name" value="Helitron_helicase-like"/>
</dbReference>
<keyword evidence="1" id="KW-0378">Hydrolase</keyword>
<dbReference type="GO" id="GO:0005524">
    <property type="term" value="F:ATP binding"/>
    <property type="evidence" value="ECO:0007669"/>
    <property type="project" value="UniProtKB-KW"/>
</dbReference>
<accession>A0A834SYE3</accession>
<dbReference type="FunFam" id="3.40.50.300:FF:002884">
    <property type="entry name" value="ATP-dependent DNA helicase"/>
    <property type="match status" value="1"/>
</dbReference>
<reference evidence="6" key="1">
    <citation type="submission" date="2020-09" db="EMBL/GenBank/DDBJ databases">
        <title>Genome-Enabled Discovery of Anthraquinone Biosynthesis in Senna tora.</title>
        <authorList>
            <person name="Kang S.-H."/>
            <person name="Pandey R.P."/>
            <person name="Lee C.-M."/>
            <person name="Sim J.-S."/>
            <person name="Jeong J.-T."/>
            <person name="Choi B.-S."/>
            <person name="Jung M."/>
            <person name="Ginzburg D."/>
            <person name="Zhao K."/>
            <person name="Won S.Y."/>
            <person name="Oh T.-J."/>
            <person name="Yu Y."/>
            <person name="Kim N.-H."/>
            <person name="Lee O.R."/>
            <person name="Lee T.-H."/>
            <person name="Bashyal P."/>
            <person name="Kim T.-S."/>
            <person name="Lee W.-H."/>
            <person name="Kawkins C."/>
            <person name="Kim C.-K."/>
            <person name="Kim J.S."/>
            <person name="Ahn B.O."/>
            <person name="Rhee S.Y."/>
            <person name="Sohng J.K."/>
        </authorList>
    </citation>
    <scope>NUCLEOTIDE SEQUENCE</scope>
    <source>
        <tissue evidence="6">Leaf</tissue>
    </source>
</reference>
<evidence type="ECO:0000256" key="1">
    <source>
        <dbReference type="RuleBase" id="RU363044"/>
    </source>
</evidence>
<name>A0A834SYE3_9FABA</name>
<evidence type="ECO:0000259" key="5">
    <source>
        <dbReference type="Pfam" id="PF21530"/>
    </source>
</evidence>
<dbReference type="PANTHER" id="PTHR10492:SF101">
    <property type="entry name" value="ATP-DEPENDENT DNA HELICASE"/>
    <property type="match status" value="1"/>
</dbReference>
<keyword evidence="1" id="KW-0067">ATP-binding</keyword>
<evidence type="ECO:0000313" key="7">
    <source>
        <dbReference type="Proteomes" id="UP000634136"/>
    </source>
</evidence>
<evidence type="ECO:0000259" key="3">
    <source>
        <dbReference type="Pfam" id="PF05970"/>
    </source>
</evidence>
<evidence type="ECO:0000256" key="2">
    <source>
        <dbReference type="SAM" id="MobiDB-lite"/>
    </source>
</evidence>
<protein>
    <recommendedName>
        <fullName evidence="1">ATP-dependent DNA helicase</fullName>
        <ecNumber evidence="1">5.6.2.3</ecNumber>
    </recommendedName>
</protein>
<feature type="domain" description="DNA helicase Pif1-like DEAD-box helicase" evidence="3">
    <location>
        <begin position="1003"/>
        <end position="1222"/>
    </location>
</feature>
<dbReference type="Pfam" id="PF05970">
    <property type="entry name" value="PIF1"/>
    <property type="match status" value="1"/>
</dbReference>
<dbReference type="Proteomes" id="UP000634136">
    <property type="component" value="Unassembled WGS sequence"/>
</dbReference>
<evidence type="ECO:0000259" key="4">
    <source>
        <dbReference type="Pfam" id="PF14214"/>
    </source>
</evidence>
<dbReference type="Pfam" id="PF14214">
    <property type="entry name" value="Helitron_like_N"/>
    <property type="match status" value="1"/>
</dbReference>
<feature type="compositionally biased region" description="Polar residues" evidence="2">
    <location>
        <begin position="322"/>
        <end position="337"/>
    </location>
</feature>
<dbReference type="GO" id="GO:0006281">
    <property type="term" value="P:DNA repair"/>
    <property type="evidence" value="ECO:0007669"/>
    <property type="project" value="UniProtKB-KW"/>
</dbReference>
<feature type="region of interest" description="Disordered" evidence="2">
    <location>
        <begin position="274"/>
        <end position="349"/>
    </location>
</feature>
<dbReference type="InterPro" id="IPR010285">
    <property type="entry name" value="DNA_helicase_pif1-like_DEAD"/>
</dbReference>
<comment type="similarity">
    <text evidence="1">Belongs to the helicase family.</text>
</comment>
<dbReference type="EMBL" id="JAAIUW010000010">
    <property type="protein sequence ID" value="KAF7812918.1"/>
    <property type="molecule type" value="Genomic_DNA"/>
</dbReference>
<dbReference type="OrthoDB" id="1929357at2759"/>
<dbReference type="SUPFAM" id="SSF52540">
    <property type="entry name" value="P-loop containing nucleoside triphosphate hydrolases"/>
    <property type="match status" value="2"/>
</dbReference>
<dbReference type="EC" id="5.6.2.3" evidence="1"/>
<dbReference type="InterPro" id="IPR049163">
    <property type="entry name" value="Pif1-like_2B_dom"/>
</dbReference>
<dbReference type="InterPro" id="IPR027417">
    <property type="entry name" value="P-loop_NTPase"/>
</dbReference>
<organism evidence="6 7">
    <name type="scientific">Senna tora</name>
    <dbReference type="NCBI Taxonomy" id="362788"/>
    <lineage>
        <taxon>Eukaryota</taxon>
        <taxon>Viridiplantae</taxon>
        <taxon>Streptophyta</taxon>
        <taxon>Embryophyta</taxon>
        <taxon>Tracheophyta</taxon>
        <taxon>Spermatophyta</taxon>
        <taxon>Magnoliopsida</taxon>
        <taxon>eudicotyledons</taxon>
        <taxon>Gunneridae</taxon>
        <taxon>Pentapetalae</taxon>
        <taxon>rosids</taxon>
        <taxon>fabids</taxon>
        <taxon>Fabales</taxon>
        <taxon>Fabaceae</taxon>
        <taxon>Caesalpinioideae</taxon>
        <taxon>Cassia clade</taxon>
        <taxon>Senna</taxon>
    </lineage>
</organism>
<keyword evidence="1" id="KW-0233">DNA recombination</keyword>
<keyword evidence="7" id="KW-1185">Reference proteome</keyword>
<feature type="compositionally biased region" description="Polar residues" evidence="2">
    <location>
        <begin position="274"/>
        <end position="288"/>
    </location>
</feature>
<comment type="catalytic activity">
    <reaction evidence="1">
        <text>ATP + H2O = ADP + phosphate + H(+)</text>
        <dbReference type="Rhea" id="RHEA:13065"/>
        <dbReference type="ChEBI" id="CHEBI:15377"/>
        <dbReference type="ChEBI" id="CHEBI:15378"/>
        <dbReference type="ChEBI" id="CHEBI:30616"/>
        <dbReference type="ChEBI" id="CHEBI:43474"/>
        <dbReference type="ChEBI" id="CHEBI:456216"/>
        <dbReference type="EC" id="5.6.2.3"/>
    </reaction>
</comment>